<organism evidence="1 2">
    <name type="scientific">Rhodococcus erythropolis (strain PR4 / NBRC 100887)</name>
    <dbReference type="NCBI Taxonomy" id="234621"/>
    <lineage>
        <taxon>Bacteria</taxon>
        <taxon>Bacillati</taxon>
        <taxon>Actinomycetota</taxon>
        <taxon>Actinomycetes</taxon>
        <taxon>Mycobacteriales</taxon>
        <taxon>Nocardiaceae</taxon>
        <taxon>Rhodococcus</taxon>
        <taxon>Rhodococcus erythropolis group</taxon>
    </lineage>
</organism>
<gene>
    <name evidence="1" type="ordered locus">RER_58140</name>
</gene>
<evidence type="ECO:0000313" key="2">
    <source>
        <dbReference type="Proteomes" id="UP000002204"/>
    </source>
</evidence>
<protein>
    <submittedName>
        <fullName evidence="1">Uncharacterized protein</fullName>
    </submittedName>
</protein>
<reference evidence="2" key="1">
    <citation type="submission" date="2005-03" db="EMBL/GenBank/DDBJ databases">
        <title>Comparison of the complete genome sequences of Rhodococcus erythropolis PR4 and Rhodococcus opacus B4.</title>
        <authorList>
            <person name="Takarada H."/>
            <person name="Sekine M."/>
            <person name="Hosoyama A."/>
            <person name="Yamada R."/>
            <person name="Fujisawa T."/>
            <person name="Omata S."/>
            <person name="Shimizu A."/>
            <person name="Tsukatani N."/>
            <person name="Tanikawa S."/>
            <person name="Fujita N."/>
            <person name="Harayama S."/>
        </authorList>
    </citation>
    <scope>NUCLEOTIDE SEQUENCE [LARGE SCALE GENOMIC DNA]</scope>
    <source>
        <strain evidence="2">PR4 / NBRC 100887</strain>
    </source>
</reference>
<dbReference type="KEGG" id="rer:RER_58140"/>
<dbReference type="HOGENOM" id="CLU_131457_0_0_11"/>
<dbReference type="AlphaFoldDB" id="C0ZUA6"/>
<dbReference type="Proteomes" id="UP000002204">
    <property type="component" value="Chromosome"/>
</dbReference>
<dbReference type="eggNOG" id="ENOG5033E18">
    <property type="taxonomic scope" value="Bacteria"/>
</dbReference>
<name>C0ZUA6_RHOE4</name>
<evidence type="ECO:0000313" key="1">
    <source>
        <dbReference type="EMBL" id="BAH36522.1"/>
    </source>
</evidence>
<accession>C0ZUA6</accession>
<proteinExistence type="predicted"/>
<dbReference type="EMBL" id="AP008957">
    <property type="protein sequence ID" value="BAH36522.1"/>
    <property type="molecule type" value="Genomic_DNA"/>
</dbReference>
<sequence length="184" mass="19399">MISQVAEGLRDVGMHRVWNDRAMSAITDYFTARTDEHATSALEGLVDLEPAVIEANDASRPRVQLAAGGTPVLQAKGVDPVVALGRLEAALTARPYNEVAKGPRCGKLVAMSDDGDTLVLTVTDELRDALAELNAEGVAAAAAAWAIDETSEPSEDSVPFLTAFAELATRAVAQSGRMYGYVVI</sequence>
<reference evidence="1 2" key="2">
    <citation type="journal article" date="2006" name="Environ. Microbiol.">
        <title>Sequence analysis of three plasmids harboured in Rhodococcus erythropolis strain PR4.</title>
        <authorList>
            <person name="Sekine M."/>
            <person name="Tanikawa S."/>
            <person name="Omata S."/>
            <person name="Saito M."/>
            <person name="Fujisawa T."/>
            <person name="Tsukatani N."/>
            <person name="Tajima T."/>
            <person name="Sekigawa T."/>
            <person name="Kosugi H."/>
            <person name="Matsuo Y."/>
            <person name="Nishiko R."/>
            <person name="Imamura K."/>
            <person name="Ito M."/>
            <person name="Narita H."/>
            <person name="Tago S."/>
            <person name="Fujita N."/>
            <person name="Harayama S."/>
        </authorList>
    </citation>
    <scope>NUCLEOTIDE SEQUENCE [LARGE SCALE GENOMIC DNA]</scope>
    <source>
        <strain evidence="2">PR4 / NBRC 100887</strain>
    </source>
</reference>